<reference evidence="1 2" key="1">
    <citation type="submission" date="2018-10" db="EMBL/GenBank/DDBJ databases">
        <title>A high-quality apple genome assembly.</title>
        <authorList>
            <person name="Hu J."/>
        </authorList>
    </citation>
    <scope>NUCLEOTIDE SEQUENCE [LARGE SCALE GENOMIC DNA]</scope>
    <source>
        <strain evidence="2">cv. HFTH1</strain>
        <tissue evidence="1">Young leaf</tissue>
    </source>
</reference>
<name>A0A498KRB8_MALDO</name>
<organism evidence="1 2">
    <name type="scientific">Malus domestica</name>
    <name type="common">Apple</name>
    <name type="synonym">Pyrus malus</name>
    <dbReference type="NCBI Taxonomy" id="3750"/>
    <lineage>
        <taxon>Eukaryota</taxon>
        <taxon>Viridiplantae</taxon>
        <taxon>Streptophyta</taxon>
        <taxon>Embryophyta</taxon>
        <taxon>Tracheophyta</taxon>
        <taxon>Spermatophyta</taxon>
        <taxon>Magnoliopsida</taxon>
        <taxon>eudicotyledons</taxon>
        <taxon>Gunneridae</taxon>
        <taxon>Pentapetalae</taxon>
        <taxon>rosids</taxon>
        <taxon>fabids</taxon>
        <taxon>Rosales</taxon>
        <taxon>Rosaceae</taxon>
        <taxon>Amygdaloideae</taxon>
        <taxon>Maleae</taxon>
        <taxon>Malus</taxon>
    </lineage>
</organism>
<protein>
    <submittedName>
        <fullName evidence="1">Uncharacterized protein</fullName>
    </submittedName>
</protein>
<dbReference type="Proteomes" id="UP000290289">
    <property type="component" value="Unassembled WGS sequence"/>
</dbReference>
<proteinExistence type="predicted"/>
<dbReference type="AlphaFoldDB" id="A0A498KRB8"/>
<evidence type="ECO:0000313" key="2">
    <source>
        <dbReference type="Proteomes" id="UP000290289"/>
    </source>
</evidence>
<evidence type="ECO:0000313" key="1">
    <source>
        <dbReference type="EMBL" id="RXI09671.1"/>
    </source>
</evidence>
<accession>A0A498KRB8</accession>
<keyword evidence="2" id="KW-1185">Reference proteome</keyword>
<feature type="non-terminal residue" evidence="1">
    <location>
        <position position="1"/>
    </location>
</feature>
<comment type="caution">
    <text evidence="1">The sequence shown here is derived from an EMBL/GenBank/DDBJ whole genome shotgun (WGS) entry which is preliminary data.</text>
</comment>
<dbReference type="EMBL" id="RDQH01000245">
    <property type="protein sequence ID" value="RXI09671.1"/>
    <property type="molecule type" value="Genomic_DNA"/>
</dbReference>
<sequence length="217" mass="25327">EKQGKETAKKKTRTLVKNIRKRDDRKPNVDPHYDYIPIQRKQKKAKYIYAVSDNESPSIFQSESQPLEPIIEKGKEEPKVESPLNPIAKEIANKPAKKAAKKPVKQKLHKRYHLPASTRAYKLLEDETKEKFKEYYRQEKISLSYVVQFALNDMEIDKSKSDQEHIDKTLKTVLQDNVDKVGKRDKIEAFYKDFKGDSNLTIDIERCLTCAQQKDDS</sequence>
<gene>
    <name evidence="1" type="ORF">DVH24_017528</name>
</gene>